<dbReference type="InterPro" id="IPR002559">
    <property type="entry name" value="Transposase_11"/>
</dbReference>
<comment type="caution">
    <text evidence="2">The sequence shown here is derived from an EMBL/GenBank/DDBJ whole genome shotgun (WGS) entry which is preliminary data.</text>
</comment>
<reference evidence="2" key="1">
    <citation type="submission" date="2018-09" db="EMBL/GenBank/DDBJ databases">
        <title>Murine metabolic-syndrome-specific gut microbial biobank.</title>
        <authorList>
            <person name="Liu C."/>
        </authorList>
    </citation>
    <scope>NUCLEOTIDE SEQUENCE</scope>
    <source>
        <strain evidence="2">D42-62</strain>
    </source>
</reference>
<dbReference type="InterPro" id="IPR047647">
    <property type="entry name" value="ISAs1_transpos"/>
</dbReference>
<dbReference type="PANTHER" id="PTHR30298">
    <property type="entry name" value="H REPEAT-ASSOCIATED PREDICTED TRANSPOSASE"/>
    <property type="match status" value="1"/>
</dbReference>
<sequence length="227" mass="26453">MDLKGTIVTADAMNCQKGTAEVIIEGKGDYVLVLKGNQGLLHEEVRAYFDGDCRETLKGKPGCYKKTVEAEHGGVAVREYYITEDTDWFSEKKKWKGLKSFGMVRKKQKIRDGTQEDELRCYICSIEENAEEFERAARRHWGVENKLHWQLDFTFRDDKNTSMAKTGAKKRQIMKKIVLSILSLVKSSYKLSMKKIRYVLSLDYENEIEKMLYFFIFLTNTKWCCFA</sequence>
<evidence type="ECO:0000259" key="1">
    <source>
        <dbReference type="Pfam" id="PF01609"/>
    </source>
</evidence>
<dbReference type="InterPro" id="IPR051698">
    <property type="entry name" value="Transposase_11-like"/>
</dbReference>
<dbReference type="NCBIfam" id="NF033564">
    <property type="entry name" value="transpos_ISAs1"/>
    <property type="match status" value="1"/>
</dbReference>
<protein>
    <submittedName>
        <fullName evidence="2">ISAs1 family transposase</fullName>
    </submittedName>
</protein>
<feature type="domain" description="Transposase IS4-like" evidence="1">
    <location>
        <begin position="4"/>
        <end position="161"/>
    </location>
</feature>
<dbReference type="OrthoDB" id="9815086at2"/>
<keyword evidence="3" id="KW-1185">Reference proteome</keyword>
<name>A0A9X5BDX2_9FIRM</name>
<dbReference type="GO" id="GO:0003677">
    <property type="term" value="F:DNA binding"/>
    <property type="evidence" value="ECO:0007669"/>
    <property type="project" value="InterPro"/>
</dbReference>
<evidence type="ECO:0000313" key="3">
    <source>
        <dbReference type="Proteomes" id="UP001154420"/>
    </source>
</evidence>
<gene>
    <name evidence="2" type="ORF">D5281_06190</name>
</gene>
<evidence type="ECO:0000313" key="2">
    <source>
        <dbReference type="EMBL" id="NBJ92191.1"/>
    </source>
</evidence>
<dbReference type="PANTHER" id="PTHR30298:SF0">
    <property type="entry name" value="PROTEIN YBFL-RELATED"/>
    <property type="match status" value="1"/>
</dbReference>
<dbReference type="GO" id="GO:0006313">
    <property type="term" value="P:DNA transposition"/>
    <property type="evidence" value="ECO:0007669"/>
    <property type="project" value="InterPro"/>
</dbReference>
<dbReference type="Proteomes" id="UP001154420">
    <property type="component" value="Unassembled WGS sequence"/>
</dbReference>
<dbReference type="AlphaFoldDB" id="A0A9X5BDX2"/>
<dbReference type="Pfam" id="PF01609">
    <property type="entry name" value="DDE_Tnp_1"/>
    <property type="match status" value="1"/>
</dbReference>
<proteinExistence type="predicted"/>
<dbReference type="EMBL" id="QZDT01000006">
    <property type="protein sequence ID" value="NBJ92191.1"/>
    <property type="molecule type" value="Genomic_DNA"/>
</dbReference>
<organism evidence="2 3">
    <name type="scientific">Parablautia muri</name>
    <dbReference type="NCBI Taxonomy" id="2320879"/>
    <lineage>
        <taxon>Bacteria</taxon>
        <taxon>Bacillati</taxon>
        <taxon>Bacillota</taxon>
        <taxon>Clostridia</taxon>
        <taxon>Lachnospirales</taxon>
        <taxon>Lachnospiraceae</taxon>
        <taxon>Parablautia</taxon>
    </lineage>
</organism>
<accession>A0A9X5BDX2</accession>
<dbReference type="GO" id="GO:0004803">
    <property type="term" value="F:transposase activity"/>
    <property type="evidence" value="ECO:0007669"/>
    <property type="project" value="InterPro"/>
</dbReference>